<dbReference type="KEGG" id="gso:PH603_01220"/>
<sequence length="286" mass="31000">MNRADLWTIDRFPPLLDPKERVKTDNRLDPAVSVDAHCRLPWAALKATPDDGARAVSEILYGEPVAILDQAGGWVKVVNLMDAYVGWAQASGFERIGGLVASHRVTAGITHLYSDPDLKAEPVMPLPMGALVSLADDVPRQRFLPLSHGGWIFSGHVASLCAVPALDFTTIAERFIGTPYLWGGRTFMGLDCSGLVQLAMAAVGKRVHRDSDLQRESIGTPLADGEAPSRGDLAFFPGHVGVMVDETRMIHANATHMAVTINRVSEVADWLTAEGKNPAFLGYRRP</sequence>
<dbReference type="PANTHER" id="PTHR47053">
    <property type="entry name" value="MUREIN DD-ENDOPEPTIDASE MEPH-RELATED"/>
    <property type="match status" value="1"/>
</dbReference>
<proteinExistence type="inferred from homology"/>
<organism evidence="6 7">
    <name type="scientific">Gimibacter soli</name>
    <dbReference type="NCBI Taxonomy" id="3024400"/>
    <lineage>
        <taxon>Bacteria</taxon>
        <taxon>Pseudomonadati</taxon>
        <taxon>Pseudomonadota</taxon>
        <taxon>Alphaproteobacteria</taxon>
        <taxon>Kordiimonadales</taxon>
        <taxon>Temperatibacteraceae</taxon>
        <taxon>Gimibacter</taxon>
    </lineage>
</organism>
<dbReference type="Pfam" id="PF00877">
    <property type="entry name" value="NLPC_P60"/>
    <property type="match status" value="1"/>
</dbReference>
<feature type="domain" description="NlpC/P60" evidence="5">
    <location>
        <begin position="162"/>
        <end position="281"/>
    </location>
</feature>
<keyword evidence="3" id="KW-0378">Hydrolase</keyword>
<evidence type="ECO:0000256" key="3">
    <source>
        <dbReference type="ARBA" id="ARBA00022801"/>
    </source>
</evidence>
<gene>
    <name evidence="6" type="ORF">PH603_01220</name>
</gene>
<dbReference type="GO" id="GO:0006508">
    <property type="term" value="P:proteolysis"/>
    <property type="evidence" value="ECO:0007669"/>
    <property type="project" value="UniProtKB-KW"/>
</dbReference>
<keyword evidence="7" id="KW-1185">Reference proteome</keyword>
<dbReference type="InterPro" id="IPR041382">
    <property type="entry name" value="SH3_16"/>
</dbReference>
<dbReference type="SUPFAM" id="SSF54001">
    <property type="entry name" value="Cysteine proteinases"/>
    <property type="match status" value="1"/>
</dbReference>
<evidence type="ECO:0000259" key="5">
    <source>
        <dbReference type="PROSITE" id="PS51935"/>
    </source>
</evidence>
<dbReference type="Proteomes" id="UP001217500">
    <property type="component" value="Chromosome"/>
</dbReference>
<dbReference type="InterPro" id="IPR000064">
    <property type="entry name" value="NLP_P60_dom"/>
</dbReference>
<evidence type="ECO:0000256" key="1">
    <source>
        <dbReference type="ARBA" id="ARBA00007074"/>
    </source>
</evidence>
<comment type="similarity">
    <text evidence="1">Belongs to the peptidase C40 family.</text>
</comment>
<name>A0AAF0BLN6_9PROT</name>
<protein>
    <submittedName>
        <fullName evidence="6">C40 family peptidase</fullName>
    </submittedName>
</protein>
<dbReference type="Gene3D" id="2.30.30.40">
    <property type="entry name" value="SH3 Domains"/>
    <property type="match status" value="1"/>
</dbReference>
<dbReference type="GO" id="GO:0008234">
    <property type="term" value="F:cysteine-type peptidase activity"/>
    <property type="evidence" value="ECO:0007669"/>
    <property type="project" value="UniProtKB-KW"/>
</dbReference>
<accession>A0AAF0BLN6</accession>
<dbReference type="InterPro" id="IPR038765">
    <property type="entry name" value="Papain-like_cys_pep_sf"/>
</dbReference>
<evidence type="ECO:0000256" key="2">
    <source>
        <dbReference type="ARBA" id="ARBA00022670"/>
    </source>
</evidence>
<evidence type="ECO:0000313" key="6">
    <source>
        <dbReference type="EMBL" id="WCL54377.1"/>
    </source>
</evidence>
<dbReference type="Pfam" id="PF18348">
    <property type="entry name" value="SH3_16"/>
    <property type="match status" value="1"/>
</dbReference>
<dbReference type="RefSeq" id="WP_289504096.1">
    <property type="nucleotide sequence ID" value="NZ_CP116805.1"/>
</dbReference>
<evidence type="ECO:0000313" key="7">
    <source>
        <dbReference type="Proteomes" id="UP001217500"/>
    </source>
</evidence>
<dbReference type="EMBL" id="CP116805">
    <property type="protein sequence ID" value="WCL54377.1"/>
    <property type="molecule type" value="Genomic_DNA"/>
</dbReference>
<dbReference type="Gene3D" id="3.90.1720.10">
    <property type="entry name" value="endopeptidase domain like (from Nostoc punctiforme)"/>
    <property type="match status" value="1"/>
</dbReference>
<dbReference type="PROSITE" id="PS51935">
    <property type="entry name" value="NLPC_P60"/>
    <property type="match status" value="1"/>
</dbReference>
<dbReference type="InterPro" id="IPR051202">
    <property type="entry name" value="Peptidase_C40"/>
</dbReference>
<dbReference type="PANTHER" id="PTHR47053:SF1">
    <property type="entry name" value="MUREIN DD-ENDOPEPTIDASE MEPH-RELATED"/>
    <property type="match status" value="1"/>
</dbReference>
<reference evidence="6" key="1">
    <citation type="submission" date="2023-01" db="EMBL/GenBank/DDBJ databases">
        <title>The genome sequence of Kordiimonadaceae bacterium 6D33.</title>
        <authorList>
            <person name="Liu Y."/>
        </authorList>
    </citation>
    <scope>NUCLEOTIDE SEQUENCE</scope>
    <source>
        <strain evidence="6">6D33</strain>
    </source>
</reference>
<keyword evidence="2" id="KW-0645">Protease</keyword>
<evidence type="ECO:0000256" key="4">
    <source>
        <dbReference type="ARBA" id="ARBA00022807"/>
    </source>
</evidence>
<dbReference type="AlphaFoldDB" id="A0AAF0BLN6"/>
<keyword evidence="4" id="KW-0788">Thiol protease</keyword>